<evidence type="ECO:0008006" key="3">
    <source>
        <dbReference type="Google" id="ProtNLM"/>
    </source>
</evidence>
<dbReference type="EMBL" id="CP046161">
    <property type="protein sequence ID" value="QKO29871.1"/>
    <property type="molecule type" value="Genomic_DNA"/>
</dbReference>
<proteinExistence type="predicted"/>
<evidence type="ECO:0000313" key="2">
    <source>
        <dbReference type="Proteomes" id="UP000509623"/>
    </source>
</evidence>
<dbReference type="RefSeq" id="WP_086036371.1">
    <property type="nucleotide sequence ID" value="NZ_CP046161.1"/>
</dbReference>
<reference evidence="2" key="1">
    <citation type="submission" date="2019-11" db="EMBL/GenBank/DDBJ databases">
        <authorList>
            <person name="Ren C."/>
            <person name="Wang H."/>
            <person name="Xu Y."/>
        </authorList>
    </citation>
    <scope>NUCLEOTIDE SEQUENCE [LARGE SCALE GENOMIC DNA]</scope>
    <source>
        <strain evidence="2">JNU-WLY1368</strain>
    </source>
</reference>
<dbReference type="Proteomes" id="UP000509623">
    <property type="component" value="Chromosome"/>
</dbReference>
<sequence length="60" mass="6577">MIYSLISSAFLQKMCSGVLHKMDDTLAVPMVLRALGKAFQTAKPEILNSDRLGLIHFALA</sequence>
<gene>
    <name evidence="1" type="ORF">GKP14_01905</name>
</gene>
<evidence type="ECO:0000313" key="1">
    <source>
        <dbReference type="EMBL" id="QKO29871.1"/>
    </source>
</evidence>
<accession>A0ABX6PUJ2</accession>
<keyword evidence="2" id="KW-1185">Reference proteome</keyword>
<organism evidence="1 2">
    <name type="scientific">Caproicibacterium lactatifermentans</name>
    <dbReference type="NCBI Taxonomy" id="2666138"/>
    <lineage>
        <taxon>Bacteria</taxon>
        <taxon>Bacillati</taxon>
        <taxon>Bacillota</taxon>
        <taxon>Clostridia</taxon>
        <taxon>Eubacteriales</taxon>
        <taxon>Oscillospiraceae</taxon>
        <taxon>Caproicibacterium</taxon>
    </lineage>
</organism>
<protein>
    <recommendedName>
        <fullName evidence="3">GGDEF domain-containing protein</fullName>
    </recommendedName>
</protein>
<name>A0ABX6PUJ2_9FIRM</name>